<name>A0A1G2TAC1_9BACT</name>
<evidence type="ECO:0000313" key="2">
    <source>
        <dbReference type="Proteomes" id="UP000179264"/>
    </source>
</evidence>
<proteinExistence type="predicted"/>
<organism evidence="1 2">
    <name type="scientific">Candidatus Zambryskibacteria bacterium RIFCSPHIGHO2_02_38_10.5</name>
    <dbReference type="NCBI Taxonomy" id="1802742"/>
    <lineage>
        <taxon>Bacteria</taxon>
        <taxon>Candidatus Zambryskiibacteriota</taxon>
    </lineage>
</organism>
<dbReference type="EMBL" id="MHVL01000004">
    <property type="protein sequence ID" value="OHA94008.1"/>
    <property type="molecule type" value="Genomic_DNA"/>
</dbReference>
<dbReference type="AlphaFoldDB" id="A0A1G2TAC1"/>
<comment type="caution">
    <text evidence="1">The sequence shown here is derived from an EMBL/GenBank/DDBJ whole genome shotgun (WGS) entry which is preliminary data.</text>
</comment>
<accession>A0A1G2TAC1</accession>
<gene>
    <name evidence="1" type="ORF">A2W58_01965</name>
</gene>
<reference evidence="1 2" key="1">
    <citation type="journal article" date="2016" name="Nat. Commun.">
        <title>Thousands of microbial genomes shed light on interconnected biogeochemical processes in an aquifer system.</title>
        <authorList>
            <person name="Anantharaman K."/>
            <person name="Brown C.T."/>
            <person name="Hug L.A."/>
            <person name="Sharon I."/>
            <person name="Castelle C.J."/>
            <person name="Probst A.J."/>
            <person name="Thomas B.C."/>
            <person name="Singh A."/>
            <person name="Wilkins M.J."/>
            <person name="Karaoz U."/>
            <person name="Brodie E.L."/>
            <person name="Williams K.H."/>
            <person name="Hubbard S.S."/>
            <person name="Banfield J.F."/>
        </authorList>
    </citation>
    <scope>NUCLEOTIDE SEQUENCE [LARGE SCALE GENOMIC DNA]</scope>
</reference>
<sequence length="103" mass="11656">MVHVEVLGILQRTSQTQITIKVKVFTNQAIIPQTIIVIVLPTQQHLHVQQIHIMMEYLHVPVVTDMLIVGGVVYMEIASVGHRLVTVRVMIQRPNLANVIMVM</sequence>
<evidence type="ECO:0000313" key="1">
    <source>
        <dbReference type="EMBL" id="OHA94008.1"/>
    </source>
</evidence>
<dbReference type="Proteomes" id="UP000179264">
    <property type="component" value="Unassembled WGS sequence"/>
</dbReference>
<protein>
    <submittedName>
        <fullName evidence="1">Uncharacterized protein</fullName>
    </submittedName>
</protein>